<dbReference type="InterPro" id="IPR024704">
    <property type="entry name" value="SMC"/>
</dbReference>
<evidence type="ECO:0000313" key="9">
    <source>
        <dbReference type="Proteomes" id="UP000839052"/>
    </source>
</evidence>
<dbReference type="InterPro" id="IPR036277">
    <property type="entry name" value="SMC_hinge_sf"/>
</dbReference>
<feature type="coiled-coil region" evidence="6">
    <location>
        <begin position="822"/>
        <end position="1013"/>
    </location>
</feature>
<keyword evidence="1 6" id="KW-0963">Cytoplasm</keyword>
<dbReference type="PIRSF" id="PIRSF005719">
    <property type="entry name" value="SMC"/>
    <property type="match status" value="1"/>
</dbReference>
<dbReference type="InterPro" id="IPR003395">
    <property type="entry name" value="RecF/RecN/SMC_N"/>
</dbReference>
<dbReference type="CDD" id="cd03278">
    <property type="entry name" value="ABC_SMC_barmotin"/>
    <property type="match status" value="2"/>
</dbReference>
<protein>
    <recommendedName>
        <fullName evidence="6">Chromosome partition protein Smc</fullName>
    </recommendedName>
</protein>
<evidence type="ECO:0000256" key="1">
    <source>
        <dbReference type="ARBA" id="ARBA00022490"/>
    </source>
</evidence>
<dbReference type="Gene3D" id="3.40.50.300">
    <property type="entry name" value="P-loop containing nucleotide triphosphate hydrolases"/>
    <property type="match status" value="2"/>
</dbReference>
<feature type="coiled-coil region" evidence="6">
    <location>
        <begin position="474"/>
        <end position="511"/>
    </location>
</feature>
<dbReference type="InterPro" id="IPR010935">
    <property type="entry name" value="SMC_hinge"/>
</dbReference>
<evidence type="ECO:0000256" key="4">
    <source>
        <dbReference type="ARBA" id="ARBA00023054"/>
    </source>
</evidence>
<comment type="function">
    <text evidence="6">Required for chromosome condensation and partitioning.</text>
</comment>
<dbReference type="SMART" id="SM00968">
    <property type="entry name" value="SMC_hinge"/>
    <property type="match status" value="1"/>
</dbReference>
<comment type="similarity">
    <text evidence="6">Belongs to the SMC family.</text>
</comment>
<comment type="subunit">
    <text evidence="6">Homodimer.</text>
</comment>
<organism evidence="8 9">
    <name type="scientific">Candidatus Nitrotoga arctica</name>
    <dbReference type="NCBI Taxonomy" id="453162"/>
    <lineage>
        <taxon>Bacteria</taxon>
        <taxon>Pseudomonadati</taxon>
        <taxon>Pseudomonadota</taxon>
        <taxon>Betaproteobacteria</taxon>
        <taxon>Nitrosomonadales</taxon>
        <taxon>Gallionellaceae</taxon>
        <taxon>Candidatus Nitrotoga</taxon>
    </lineage>
</organism>
<evidence type="ECO:0000256" key="2">
    <source>
        <dbReference type="ARBA" id="ARBA00022741"/>
    </source>
</evidence>
<dbReference type="HAMAP" id="MF_01894">
    <property type="entry name" value="Smc_prok"/>
    <property type="match status" value="1"/>
</dbReference>
<feature type="coiled-coil region" evidence="6">
    <location>
        <begin position="400"/>
        <end position="427"/>
    </location>
</feature>
<feature type="coiled-coil region" evidence="6">
    <location>
        <begin position="253"/>
        <end position="364"/>
    </location>
</feature>
<name>A0ABM8Z0S1_9PROT</name>
<sequence length="1176" mass="133292">MKLRLSHIKIAGFKSFVDPTHIALPGQIVGIVGPNGCGKSNIIDALRWVLGESRASALRGESMQDVIFNGSGKRKPVSRASVELIFDNSLGKAAGQWSSYAEISIKRVLLRDGDSSYHINNQHVRRKDITDIFLGTGLGARAYAIIEQGMISRIIEAKPEELRVFLEEAAGVSKYRDRRRETELRIADTHDNLLRVDDILLELTKQLTHLTGQAAVARRYCELESKRDTTQQLLWLMNKQEAETRRVRFTQGIELTKNELEAETAHLRGMESQLESTRSEHYGQADALHAKQGELYAANAEIARLEQQIAHLNDQRKRLNQQMANSKLQVEQQRVQLQGIESLLAHWQQQQQEADIRVESWENRANAEALHLPQAEEAARAGLERHNTMQREQLISQQQLQLADTQREHIQRNVQQLETRRSRLLLEQDNLPQVDSEALAQAQCLLLDMEMKHTAQQQQLTEFQAQLPGADTTRHDQRTSMQELERQLSQVEAKLSALQQLQNQVDNDKNLKQWLTKHQLDPLPRLWQSIGIEAGWEDALEAVLRERLNALALPHLNDAAHWSDAPPARLAIFATDRASNFETQQNIGLTPLGQFVTYHDPQAAPVVTDWLSSVYVTETLALGLSLRERLPAGTCLVTPQGHLIGAHSVLFHAPDNQVHGVLARQREIEHLQEAAQQQAKSLDQGKHQAALAEETYHTIESRIALLRAANSELQQRQHGIQVQILKLTQANERSHERAAQITRELQELAEQSAGEQYQHQEIAERMHILRENIATQQIEVEQVRLQATAQESMLRQQRERSQKAHHELQEARFFVKTCTGKIADLKHSFKQIELTLAQLEQALIQNHAELDRIEDGTSKQQLQEALQQRQAREQALAETRNLLEQTTSNLNRLEQERLLCEQKLHPLREKLSELSLKEQEARLQYEQWAAQLQDVEETTLLSLLESDNIKLNTLQNELNRLNSDINGLGAVNLAALEELNTAQERKTYLDVQAKDLTEAMDTLKGAIRRIDKESRDLLMTTYNEVNRHLAEMFPVLFGGGEARLVLTGDEILDSGVQVMAQPPGKKNASIQLLSGGEKALTAIALVFSMFQLNPAPFCLLDEVDAPLDDTNTERLCKLIQKMAQHTQFIFISHNKITMELAQQLVGVTMQERGVSHVVTVDIEEALRLRDDSTITA</sequence>
<accession>A0ABM8Z0S1</accession>
<keyword evidence="3 6" id="KW-0067">ATP-binding</keyword>
<evidence type="ECO:0000256" key="5">
    <source>
        <dbReference type="ARBA" id="ARBA00023125"/>
    </source>
</evidence>
<evidence type="ECO:0000259" key="7">
    <source>
        <dbReference type="SMART" id="SM00968"/>
    </source>
</evidence>
<evidence type="ECO:0000256" key="3">
    <source>
        <dbReference type="ARBA" id="ARBA00022840"/>
    </source>
</evidence>
<comment type="domain">
    <text evidence="6">Contains large globular domains required for ATP hydrolysis at each terminus and a third globular domain forming a flexible hinge near the middle of the molecule. These domains are separated by coiled-coil structures.</text>
</comment>
<feature type="domain" description="SMC hinge" evidence="7">
    <location>
        <begin position="520"/>
        <end position="627"/>
    </location>
</feature>
<dbReference type="Pfam" id="PF02463">
    <property type="entry name" value="SMC_N"/>
    <property type="match status" value="1"/>
</dbReference>
<dbReference type="SUPFAM" id="SSF52540">
    <property type="entry name" value="P-loop containing nucleoside triphosphate hydrolases"/>
    <property type="match status" value="1"/>
</dbReference>
<gene>
    <name evidence="6 8" type="primary">smc</name>
    <name evidence="8" type="ORF">NTG6680_2168</name>
</gene>
<dbReference type="Pfam" id="PF06470">
    <property type="entry name" value="SMC_hinge"/>
    <property type="match status" value="1"/>
</dbReference>
<keyword evidence="5 6" id="KW-0238">DNA-binding</keyword>
<keyword evidence="4 6" id="KW-0175">Coiled coil</keyword>
<dbReference type="SUPFAM" id="SSF75553">
    <property type="entry name" value="Smc hinge domain"/>
    <property type="match status" value="1"/>
</dbReference>
<dbReference type="InterPro" id="IPR027417">
    <property type="entry name" value="P-loop_NTPase"/>
</dbReference>
<reference evidence="8 9" key="1">
    <citation type="submission" date="2021-10" db="EMBL/GenBank/DDBJ databases">
        <authorList>
            <person name="Koch H."/>
        </authorList>
    </citation>
    <scope>NUCLEOTIDE SEQUENCE [LARGE SCALE GENOMIC DNA]</scope>
    <source>
        <strain evidence="8">6680</strain>
    </source>
</reference>
<keyword evidence="2 6" id="KW-0547">Nucleotide-binding</keyword>
<evidence type="ECO:0000313" key="8">
    <source>
        <dbReference type="EMBL" id="CAG9933417.1"/>
    </source>
</evidence>
<feature type="binding site" evidence="6">
    <location>
        <begin position="34"/>
        <end position="41"/>
    </location>
    <ligand>
        <name>ATP</name>
        <dbReference type="ChEBI" id="CHEBI:30616"/>
    </ligand>
</feature>
<comment type="subcellular location">
    <subcellularLocation>
        <location evidence="6">Cytoplasm</location>
    </subcellularLocation>
</comment>
<keyword evidence="9" id="KW-1185">Reference proteome</keyword>
<evidence type="ECO:0000256" key="6">
    <source>
        <dbReference type="HAMAP-Rule" id="MF_01894"/>
    </source>
</evidence>
<feature type="coiled-coil region" evidence="6">
    <location>
        <begin position="696"/>
        <end position="786"/>
    </location>
</feature>
<dbReference type="NCBIfam" id="TIGR02168">
    <property type="entry name" value="SMC_prok_B"/>
    <property type="match status" value="1"/>
</dbReference>
<dbReference type="InterPro" id="IPR011890">
    <property type="entry name" value="SMC_prok"/>
</dbReference>
<dbReference type="PANTHER" id="PTHR43977">
    <property type="entry name" value="STRUCTURAL MAINTENANCE OF CHROMOSOMES PROTEIN 3"/>
    <property type="match status" value="1"/>
</dbReference>
<dbReference type="Proteomes" id="UP000839052">
    <property type="component" value="Chromosome"/>
</dbReference>
<proteinExistence type="inferred from homology"/>
<dbReference type="EMBL" id="OU912926">
    <property type="protein sequence ID" value="CAG9933417.1"/>
    <property type="molecule type" value="Genomic_DNA"/>
</dbReference>